<reference evidence="2 3" key="1">
    <citation type="journal article" date="2011" name="J. Bacteriol.">
        <title>Genome sequence of Methyloversatilis universalis FAM5T, a methylotrophic representative of the order Rhodocyclales.</title>
        <authorList>
            <person name="Kittichotirat W."/>
            <person name="Good N.M."/>
            <person name="Hall R."/>
            <person name="Bringel F."/>
            <person name="Lajus A."/>
            <person name="Medigue C."/>
            <person name="Smalley N.E."/>
            <person name="Beck D."/>
            <person name="Bumgarner R."/>
            <person name="Vuilleumier S."/>
            <person name="Kalyuzhnaya M.G."/>
        </authorList>
    </citation>
    <scope>NUCLEOTIDE SEQUENCE [LARGE SCALE GENOMIC DNA]</scope>
    <source>
        <strain evidence="3">ATCC BAA-1314 / JCM 13912 / FAM5</strain>
    </source>
</reference>
<gene>
    <name evidence="2" type="ORF">METUNv1_01643</name>
</gene>
<evidence type="ECO:0000313" key="3">
    <source>
        <dbReference type="Proteomes" id="UP000005019"/>
    </source>
</evidence>
<dbReference type="eggNOG" id="ENOG502ZC7N">
    <property type="taxonomic scope" value="Bacteria"/>
</dbReference>
<dbReference type="AlphaFoldDB" id="F5RC03"/>
<keyword evidence="3" id="KW-1185">Reference proteome</keyword>
<evidence type="ECO:0000259" key="1">
    <source>
        <dbReference type="Pfam" id="PF18914"/>
    </source>
</evidence>
<feature type="domain" description="DUF5666" evidence="1">
    <location>
        <begin position="48"/>
        <end position="107"/>
    </location>
</feature>
<feature type="domain" description="DUF5666" evidence="1">
    <location>
        <begin position="114"/>
        <end position="172"/>
    </location>
</feature>
<dbReference type="InterPro" id="IPR043724">
    <property type="entry name" value="DUF5666"/>
</dbReference>
<organism evidence="2 3">
    <name type="scientific">Methyloversatilis universalis (strain ATCC BAA-1314 / DSM 25237 / JCM 13912 / CCUG 52030 / FAM5)</name>
    <dbReference type="NCBI Taxonomy" id="1000565"/>
    <lineage>
        <taxon>Bacteria</taxon>
        <taxon>Pseudomonadati</taxon>
        <taxon>Pseudomonadota</taxon>
        <taxon>Betaproteobacteria</taxon>
        <taxon>Nitrosomonadales</taxon>
        <taxon>Sterolibacteriaceae</taxon>
        <taxon>Methyloversatilis</taxon>
    </lineage>
</organism>
<sequence length="319" mass="32699">MALVPAQAAPVCVDAGQGPSAEAGGVGGTGHAPGEGGGIGGTGARLGVVGVITGFGSLCVNGLRLQYDSSARISENGRDTGAQALAVGQFVSVEVERTGDALLARDIGIVQLLEGPLSASPEGGRFEVMGQPVRLLPDAQVQDGGRPLQPGDPVKVSGMRAPGGLVHASRIERAPALELASVIGDVSHDNDVPGIDGLPVEGALGEAAESPTRQLLARGRWDGRVLRILETRMDPSLRFADRVNNVVLEALVSGRLDDGSLNGCGLQVVGAAAARLRGLAASDLLDVRRVRMTGHIAPDGRFVAEELDARLRGQPEPVR</sequence>
<proteinExistence type="predicted"/>
<name>F5RC03_METUF</name>
<accession>F5RC03</accession>
<dbReference type="Pfam" id="PF18914">
    <property type="entry name" value="DUF5666"/>
    <property type="match status" value="2"/>
</dbReference>
<dbReference type="EMBL" id="AFHG01000044">
    <property type="protein sequence ID" value="EGK71866.1"/>
    <property type="molecule type" value="Genomic_DNA"/>
</dbReference>
<dbReference type="Proteomes" id="UP000005019">
    <property type="component" value="Unassembled WGS sequence"/>
</dbReference>
<protein>
    <recommendedName>
        <fullName evidence="1">DUF5666 domain-containing protein</fullName>
    </recommendedName>
</protein>
<evidence type="ECO:0000313" key="2">
    <source>
        <dbReference type="EMBL" id="EGK71866.1"/>
    </source>
</evidence>
<comment type="caution">
    <text evidence="2">The sequence shown here is derived from an EMBL/GenBank/DDBJ whole genome shotgun (WGS) entry which is preliminary data.</text>
</comment>
<dbReference type="STRING" id="1000565.METUNv1_01643"/>